<organism evidence="1 2">
    <name type="scientific">Dissostichus mawsoni</name>
    <name type="common">Antarctic cod</name>
    <dbReference type="NCBI Taxonomy" id="36200"/>
    <lineage>
        <taxon>Eukaryota</taxon>
        <taxon>Metazoa</taxon>
        <taxon>Chordata</taxon>
        <taxon>Craniata</taxon>
        <taxon>Vertebrata</taxon>
        <taxon>Euteleostomi</taxon>
        <taxon>Actinopterygii</taxon>
        <taxon>Neopterygii</taxon>
        <taxon>Teleostei</taxon>
        <taxon>Neoteleostei</taxon>
        <taxon>Acanthomorphata</taxon>
        <taxon>Eupercaria</taxon>
        <taxon>Perciformes</taxon>
        <taxon>Notothenioidei</taxon>
        <taxon>Nototheniidae</taxon>
        <taxon>Dissostichus</taxon>
    </lineage>
</organism>
<accession>A0A7J5XGC1</accession>
<reference evidence="1 2" key="1">
    <citation type="submission" date="2020-03" db="EMBL/GenBank/DDBJ databases">
        <title>Dissostichus mawsoni Genome sequencing and assembly.</title>
        <authorList>
            <person name="Park H."/>
        </authorList>
    </citation>
    <scope>NUCLEOTIDE SEQUENCE [LARGE SCALE GENOMIC DNA]</scope>
    <source>
        <strain evidence="1">DM0001</strain>
        <tissue evidence="1">Muscle</tissue>
    </source>
</reference>
<dbReference type="EMBL" id="JAAKFY010000025">
    <property type="protein sequence ID" value="KAF3835657.1"/>
    <property type="molecule type" value="Genomic_DNA"/>
</dbReference>
<protein>
    <submittedName>
        <fullName evidence="1">Uncharacterized protein</fullName>
    </submittedName>
</protein>
<evidence type="ECO:0000313" key="1">
    <source>
        <dbReference type="EMBL" id="KAF3835657.1"/>
    </source>
</evidence>
<proteinExistence type="predicted"/>
<dbReference type="Proteomes" id="UP000518266">
    <property type="component" value="Unassembled WGS sequence"/>
</dbReference>
<dbReference type="AlphaFoldDB" id="A0A7J5XGC1"/>
<comment type="caution">
    <text evidence="1">The sequence shown here is derived from an EMBL/GenBank/DDBJ whole genome shotgun (WGS) entry which is preliminary data.</text>
</comment>
<keyword evidence="2" id="KW-1185">Reference proteome</keyword>
<sequence>MVEPPLTSWDPTKYVRKWVATRRSADHLACRQRCTTTQASPYQPIWDLMKDLNLSSKDWMPQSTTTLNPVSSLVMASATASTALGSNLSKGGPFRSTNRSEDRLSSRNLLRLWLSVLFTAEKPLSHSADVGSSTSLKKPDETPCSAFFVDLPPVVFMALERQALGFTQDIFHDSQIFHES</sequence>
<name>A0A7J5XGC1_DISMA</name>
<evidence type="ECO:0000313" key="2">
    <source>
        <dbReference type="Proteomes" id="UP000518266"/>
    </source>
</evidence>
<gene>
    <name evidence="1" type="ORF">F7725_028215</name>
</gene>